<sequence>MRKCHLRENNYFCPNCEIKELKKQRVLQHSSNTVSSLEVDIRPQKRSGLTITNPLSHLQEGHVSVATNTLLASNRGKRILDYFSIFEIGSTSGTYDDDATANTLTSRVTSKRGMYLSTKVIIYILILLYVT</sequence>
<keyword evidence="1" id="KW-1133">Transmembrane helix</keyword>
<evidence type="ECO:0000256" key="1">
    <source>
        <dbReference type="SAM" id="Phobius"/>
    </source>
</evidence>
<name>A0A1U7YA80_NICSY</name>
<organism evidence="2 3">
    <name type="scientific">Nicotiana sylvestris</name>
    <name type="common">Wood tobacco</name>
    <name type="synonym">South American tobacco</name>
    <dbReference type="NCBI Taxonomy" id="4096"/>
    <lineage>
        <taxon>Eukaryota</taxon>
        <taxon>Viridiplantae</taxon>
        <taxon>Streptophyta</taxon>
        <taxon>Embryophyta</taxon>
        <taxon>Tracheophyta</taxon>
        <taxon>Spermatophyta</taxon>
        <taxon>Magnoliopsida</taxon>
        <taxon>eudicotyledons</taxon>
        <taxon>Gunneridae</taxon>
        <taxon>Pentapetalae</taxon>
        <taxon>asterids</taxon>
        <taxon>lamiids</taxon>
        <taxon>Solanales</taxon>
        <taxon>Solanaceae</taxon>
        <taxon>Nicotianoideae</taxon>
        <taxon>Nicotianeae</taxon>
        <taxon>Nicotiana</taxon>
    </lineage>
</organism>
<gene>
    <name evidence="3" type="primary">LOC104245981</name>
</gene>
<reference evidence="2" key="1">
    <citation type="journal article" date="2013" name="Genome Biol.">
        <title>Reference genomes and transcriptomes of Nicotiana sylvestris and Nicotiana tomentosiformis.</title>
        <authorList>
            <person name="Sierro N."/>
            <person name="Battey J.N."/>
            <person name="Ouadi S."/>
            <person name="Bovet L."/>
            <person name="Goepfert S."/>
            <person name="Bakaher N."/>
            <person name="Peitsch M.C."/>
            <person name="Ivanov N.V."/>
        </authorList>
    </citation>
    <scope>NUCLEOTIDE SEQUENCE [LARGE SCALE GENOMIC DNA]</scope>
</reference>
<protein>
    <submittedName>
        <fullName evidence="3">Uncharacterized protein LOC104245981</fullName>
    </submittedName>
</protein>
<keyword evidence="2" id="KW-1185">Reference proteome</keyword>
<reference evidence="3" key="2">
    <citation type="submission" date="2025-08" db="UniProtKB">
        <authorList>
            <consortium name="RefSeq"/>
        </authorList>
    </citation>
    <scope>IDENTIFICATION</scope>
    <source>
        <tissue evidence="3">Leaf</tissue>
    </source>
</reference>
<evidence type="ECO:0000313" key="3">
    <source>
        <dbReference type="RefSeq" id="XP_009800003.1"/>
    </source>
</evidence>
<proteinExistence type="predicted"/>
<dbReference type="Proteomes" id="UP000189701">
    <property type="component" value="Unplaced"/>
</dbReference>
<keyword evidence="1" id="KW-0812">Transmembrane</keyword>
<dbReference type="AlphaFoldDB" id="A0A1U7YA80"/>
<feature type="transmembrane region" description="Helical" evidence="1">
    <location>
        <begin position="113"/>
        <end position="130"/>
    </location>
</feature>
<keyword evidence="1" id="KW-0472">Membrane</keyword>
<accession>A0A1U7YA80</accession>
<dbReference type="RefSeq" id="XP_009800003.1">
    <property type="nucleotide sequence ID" value="XM_009801701.1"/>
</dbReference>
<evidence type="ECO:0000313" key="2">
    <source>
        <dbReference type="Proteomes" id="UP000189701"/>
    </source>
</evidence>